<keyword evidence="3" id="KW-0547">Nucleotide-binding</keyword>
<dbReference type="InterPro" id="IPR017911">
    <property type="entry name" value="MacB-like_ATP-bd"/>
</dbReference>
<gene>
    <name evidence="6" type="ORF">MFMK1_001103</name>
</gene>
<dbReference type="PROSITE" id="PS50893">
    <property type="entry name" value="ABC_TRANSPORTER_2"/>
    <property type="match status" value="1"/>
</dbReference>
<evidence type="ECO:0000259" key="5">
    <source>
        <dbReference type="PROSITE" id="PS50893"/>
    </source>
</evidence>
<dbReference type="PANTHER" id="PTHR42798">
    <property type="entry name" value="LIPOPROTEIN-RELEASING SYSTEM ATP-BINDING PROTEIN LOLD"/>
    <property type="match status" value="1"/>
</dbReference>
<dbReference type="CDD" id="cd03255">
    <property type="entry name" value="ABC_MJ0796_LolCDE_FtsE"/>
    <property type="match status" value="1"/>
</dbReference>
<reference evidence="6 7" key="1">
    <citation type="submission" date="2023-04" db="EMBL/GenBank/DDBJ databases">
        <authorList>
            <person name="Hsu D."/>
        </authorList>
    </citation>
    <scope>NUCLEOTIDE SEQUENCE [LARGE SCALE GENOMIC DNA]</scope>
    <source>
        <strain evidence="6 7">MK1</strain>
    </source>
</reference>
<dbReference type="EMBL" id="CP121694">
    <property type="protein sequence ID" value="WRO21300.1"/>
    <property type="molecule type" value="Genomic_DNA"/>
</dbReference>
<name>A0AAU0ULX9_9FIRM</name>
<dbReference type="InterPro" id="IPR027417">
    <property type="entry name" value="P-loop_NTPase"/>
</dbReference>
<evidence type="ECO:0000256" key="3">
    <source>
        <dbReference type="ARBA" id="ARBA00022741"/>
    </source>
</evidence>
<evidence type="ECO:0000256" key="2">
    <source>
        <dbReference type="ARBA" id="ARBA00022448"/>
    </source>
</evidence>
<keyword evidence="7" id="KW-1185">Reference proteome</keyword>
<dbReference type="SMART" id="SM00382">
    <property type="entry name" value="AAA"/>
    <property type="match status" value="1"/>
</dbReference>
<dbReference type="PANTHER" id="PTHR42798:SF2">
    <property type="entry name" value="ABC TRANSPORTER ATP-BINDING PROTEIN MG467-RELATED"/>
    <property type="match status" value="1"/>
</dbReference>
<keyword evidence="4 6" id="KW-0067">ATP-binding</keyword>
<feature type="domain" description="ABC transporter" evidence="5">
    <location>
        <begin position="5"/>
        <end position="234"/>
    </location>
</feature>
<dbReference type="AlphaFoldDB" id="A0AAU0ULX9"/>
<dbReference type="KEGG" id="dbc:MFMK1_001103"/>
<dbReference type="Pfam" id="PF00005">
    <property type="entry name" value="ABC_tran"/>
    <property type="match status" value="1"/>
</dbReference>
<dbReference type="SUPFAM" id="SSF52540">
    <property type="entry name" value="P-loop containing nucleoside triphosphate hydrolases"/>
    <property type="match status" value="1"/>
</dbReference>
<dbReference type="RefSeq" id="WP_366924150.1">
    <property type="nucleotide sequence ID" value="NZ_CP121694.1"/>
</dbReference>
<dbReference type="GO" id="GO:0016887">
    <property type="term" value="F:ATP hydrolysis activity"/>
    <property type="evidence" value="ECO:0007669"/>
    <property type="project" value="InterPro"/>
</dbReference>
<proteinExistence type="inferred from homology"/>
<protein>
    <submittedName>
        <fullName evidence="6">ABC transporter ATP-binding protein</fullName>
    </submittedName>
</protein>
<sequence>MDPLITAKNLSKYYQMGEVRVEALKAATFQLYQGELVVILGPSGSGKSTLLNIIGGMDQASEGELFYQDVPLHTADSKKLTLFRRNDVGFVFQFYNLMPNLTAHENVSLAAQIVTKPLPVDETLGKVGLLDRQNHFPAQLSGGQQQRVALARALVKNPKMLLCDEPTGALDSQTSIQVLGLLKEFSRTYDKTVAIITHNTAISAIADRIFHLKDGRLADVEVNNNPVPPEQVNW</sequence>
<evidence type="ECO:0000256" key="4">
    <source>
        <dbReference type="ARBA" id="ARBA00022840"/>
    </source>
</evidence>
<organism evidence="6 7">
    <name type="scientific">Metallumcola ferriviriculae</name>
    <dbReference type="NCBI Taxonomy" id="3039180"/>
    <lineage>
        <taxon>Bacteria</taxon>
        <taxon>Bacillati</taxon>
        <taxon>Bacillota</taxon>
        <taxon>Clostridia</taxon>
        <taxon>Neomoorellales</taxon>
        <taxon>Desulfitibacteraceae</taxon>
        <taxon>Metallumcola</taxon>
    </lineage>
</organism>
<keyword evidence="2" id="KW-0813">Transport</keyword>
<dbReference type="PROSITE" id="PS00211">
    <property type="entry name" value="ABC_TRANSPORTER_1"/>
    <property type="match status" value="1"/>
</dbReference>
<dbReference type="FunFam" id="3.40.50.300:FF:000032">
    <property type="entry name" value="Export ABC transporter ATP-binding protein"/>
    <property type="match status" value="1"/>
</dbReference>
<accession>A0AAU0ULX9</accession>
<dbReference type="GO" id="GO:0005524">
    <property type="term" value="F:ATP binding"/>
    <property type="evidence" value="ECO:0007669"/>
    <property type="project" value="UniProtKB-KW"/>
</dbReference>
<dbReference type="GO" id="GO:0098796">
    <property type="term" value="C:membrane protein complex"/>
    <property type="evidence" value="ECO:0007669"/>
    <property type="project" value="UniProtKB-ARBA"/>
</dbReference>
<dbReference type="InterPro" id="IPR003593">
    <property type="entry name" value="AAA+_ATPase"/>
</dbReference>
<dbReference type="GO" id="GO:0022857">
    <property type="term" value="F:transmembrane transporter activity"/>
    <property type="evidence" value="ECO:0007669"/>
    <property type="project" value="UniProtKB-ARBA"/>
</dbReference>
<dbReference type="Proteomes" id="UP001329915">
    <property type="component" value="Chromosome"/>
</dbReference>
<dbReference type="InterPro" id="IPR017871">
    <property type="entry name" value="ABC_transporter-like_CS"/>
</dbReference>
<dbReference type="InterPro" id="IPR003439">
    <property type="entry name" value="ABC_transporter-like_ATP-bd"/>
</dbReference>
<evidence type="ECO:0000313" key="6">
    <source>
        <dbReference type="EMBL" id="WRO21300.1"/>
    </source>
</evidence>
<comment type="similarity">
    <text evidence="1">Belongs to the ABC transporter superfamily.</text>
</comment>
<dbReference type="Gene3D" id="3.40.50.300">
    <property type="entry name" value="P-loop containing nucleotide triphosphate hydrolases"/>
    <property type="match status" value="1"/>
</dbReference>
<evidence type="ECO:0000313" key="7">
    <source>
        <dbReference type="Proteomes" id="UP001329915"/>
    </source>
</evidence>
<evidence type="ECO:0000256" key="1">
    <source>
        <dbReference type="ARBA" id="ARBA00005417"/>
    </source>
</evidence>